<gene>
    <name evidence="3" type="ORF">UFOPK1835_02148</name>
</gene>
<reference evidence="3" key="1">
    <citation type="submission" date="2020-05" db="EMBL/GenBank/DDBJ databases">
        <authorList>
            <person name="Chiriac C."/>
            <person name="Salcher M."/>
            <person name="Ghai R."/>
            <person name="Kavagutti S V."/>
        </authorList>
    </citation>
    <scope>NUCLEOTIDE SEQUENCE</scope>
</reference>
<dbReference type="EMBL" id="CAEZUP010000152">
    <property type="protein sequence ID" value="CAB4626099.1"/>
    <property type="molecule type" value="Genomic_DNA"/>
</dbReference>
<protein>
    <submittedName>
        <fullName evidence="3">Unannotated protein</fullName>
    </submittedName>
</protein>
<dbReference type="InterPro" id="IPR036732">
    <property type="entry name" value="AFP_Neu5c_C_sf"/>
</dbReference>
<dbReference type="SUPFAM" id="SSF51269">
    <property type="entry name" value="AFP III-like domain"/>
    <property type="match status" value="1"/>
</dbReference>
<proteinExistence type="predicted"/>
<organism evidence="3">
    <name type="scientific">freshwater metagenome</name>
    <dbReference type="NCBI Taxonomy" id="449393"/>
    <lineage>
        <taxon>unclassified sequences</taxon>
        <taxon>metagenomes</taxon>
        <taxon>ecological metagenomes</taxon>
    </lineage>
</organism>
<name>A0A6J6IPA5_9ZZZZ</name>
<evidence type="ECO:0000256" key="1">
    <source>
        <dbReference type="SAM" id="Phobius"/>
    </source>
</evidence>
<dbReference type="CDD" id="cd11614">
    <property type="entry name" value="SAF_CpaB_FlgA_like"/>
    <property type="match status" value="1"/>
</dbReference>
<dbReference type="SMART" id="SM00858">
    <property type="entry name" value="SAF"/>
    <property type="match status" value="1"/>
</dbReference>
<accession>A0A6J6IPA5</accession>
<dbReference type="InterPro" id="IPR013974">
    <property type="entry name" value="SAF"/>
</dbReference>
<dbReference type="AlphaFoldDB" id="A0A6J6IPA5"/>
<feature type="transmembrane region" description="Helical" evidence="1">
    <location>
        <begin position="33"/>
        <end position="52"/>
    </location>
</feature>
<keyword evidence="1" id="KW-0472">Membrane</keyword>
<keyword evidence="1" id="KW-0812">Transmembrane</keyword>
<evidence type="ECO:0000313" key="3">
    <source>
        <dbReference type="EMBL" id="CAB4626099.1"/>
    </source>
</evidence>
<dbReference type="Pfam" id="PF08666">
    <property type="entry name" value="SAF"/>
    <property type="match status" value="1"/>
</dbReference>
<evidence type="ECO:0000259" key="2">
    <source>
        <dbReference type="SMART" id="SM00858"/>
    </source>
</evidence>
<sequence length="228" mass="23898">MRFAKTEPGALPLAPRLDELVFRFRGLPRRGTLWIATVVLAVAASAFVVSTINRAGAIRAAYGDRRNVLVAIVDIPPGTIIDESNTTMREWPTGFLPSEAVSEASGRTAVERLERGEVVVENRLSRGDGIGAEALIPTGGRALAIPKGPTSPDVSVGDRVDAFAPPDSSRSAASSPELQLTARRVARSARVIAVGSQSLTIAVTAREAPFVAQALLDTTVALVLIAPG</sequence>
<feature type="domain" description="SAF" evidence="2">
    <location>
        <begin position="66"/>
        <end position="125"/>
    </location>
</feature>
<keyword evidence="1" id="KW-1133">Transmembrane helix</keyword>